<dbReference type="PANTHER" id="PTHR11977:SF123">
    <property type="entry name" value="GELSOLIN"/>
    <property type="match status" value="1"/>
</dbReference>
<dbReference type="PRINTS" id="PR00597">
    <property type="entry name" value="GELSOLIN"/>
</dbReference>
<evidence type="ECO:0000256" key="1">
    <source>
        <dbReference type="ARBA" id="ARBA00004245"/>
    </source>
</evidence>
<dbReference type="SMR" id="A0A482X2N8"/>
<keyword evidence="5" id="KW-0106">Calcium</keyword>
<dbReference type="FunFam" id="3.40.20.10:FF:000002">
    <property type="entry name" value="Gelsolin"/>
    <property type="match status" value="1"/>
</dbReference>
<comment type="caution">
    <text evidence="11">The sequence shown here is derived from an EMBL/GenBank/DDBJ whole genome shotgun (WGS) entry which is preliminary data.</text>
</comment>
<evidence type="ECO:0000313" key="12">
    <source>
        <dbReference type="Proteomes" id="UP000291343"/>
    </source>
</evidence>
<dbReference type="CDD" id="cd11290">
    <property type="entry name" value="gelsolin_S1_like"/>
    <property type="match status" value="1"/>
</dbReference>
<feature type="domain" description="Gelsolin-like" evidence="10">
    <location>
        <begin position="474"/>
        <end position="542"/>
    </location>
</feature>
<feature type="compositionally biased region" description="Polar residues" evidence="9">
    <location>
        <begin position="911"/>
        <end position="924"/>
    </location>
</feature>
<dbReference type="SMART" id="SM00262">
    <property type="entry name" value="GEL"/>
    <property type="match status" value="6"/>
</dbReference>
<reference evidence="11 12" key="1">
    <citation type="journal article" date="2017" name="Gigascience">
        <title>Genome sequence of the small brown planthopper, Laodelphax striatellus.</title>
        <authorList>
            <person name="Zhu J."/>
            <person name="Jiang F."/>
            <person name="Wang X."/>
            <person name="Yang P."/>
            <person name="Bao Y."/>
            <person name="Zhao W."/>
            <person name="Wang W."/>
            <person name="Lu H."/>
            <person name="Wang Q."/>
            <person name="Cui N."/>
            <person name="Li J."/>
            <person name="Chen X."/>
            <person name="Luo L."/>
            <person name="Yu J."/>
            <person name="Kang L."/>
            <person name="Cui F."/>
        </authorList>
    </citation>
    <scope>NUCLEOTIDE SEQUENCE [LARGE SCALE GENOMIC DNA]</scope>
    <source>
        <strain evidence="11">Lst14</strain>
    </source>
</reference>
<dbReference type="GO" id="GO:0051015">
    <property type="term" value="F:actin filament binding"/>
    <property type="evidence" value="ECO:0007669"/>
    <property type="project" value="InterPro"/>
</dbReference>
<evidence type="ECO:0000256" key="4">
    <source>
        <dbReference type="ARBA" id="ARBA00022737"/>
    </source>
</evidence>
<evidence type="ECO:0000256" key="6">
    <source>
        <dbReference type="ARBA" id="ARBA00023203"/>
    </source>
</evidence>
<dbReference type="EMBL" id="QKKF02019433">
    <property type="protein sequence ID" value="RZF39983.1"/>
    <property type="molecule type" value="Genomic_DNA"/>
</dbReference>
<dbReference type="PANTHER" id="PTHR11977">
    <property type="entry name" value="VILLIN"/>
    <property type="match status" value="1"/>
</dbReference>
<feature type="domain" description="Gelsolin-like" evidence="10">
    <location>
        <begin position="324"/>
        <end position="396"/>
    </location>
</feature>
<dbReference type="GO" id="GO:0051016">
    <property type="term" value="P:barbed-end actin filament capping"/>
    <property type="evidence" value="ECO:0007669"/>
    <property type="project" value="TreeGrafter"/>
</dbReference>
<dbReference type="SUPFAM" id="SSF55753">
    <property type="entry name" value="Actin depolymerizing proteins"/>
    <property type="match status" value="6"/>
</dbReference>
<evidence type="ECO:0000256" key="2">
    <source>
        <dbReference type="ARBA" id="ARBA00008418"/>
    </source>
</evidence>
<evidence type="ECO:0000256" key="5">
    <source>
        <dbReference type="ARBA" id="ARBA00022837"/>
    </source>
</evidence>
<keyword evidence="6" id="KW-0009">Actin-binding</keyword>
<evidence type="ECO:0000259" key="10">
    <source>
        <dbReference type="Pfam" id="PF00626"/>
    </source>
</evidence>
<feature type="compositionally biased region" description="Polar residues" evidence="9">
    <location>
        <begin position="422"/>
        <end position="431"/>
    </location>
</feature>
<keyword evidence="7" id="KW-0206">Cytoskeleton</keyword>
<protein>
    <recommendedName>
        <fullName evidence="10">Gelsolin-like domain-containing protein</fullName>
    </recommendedName>
</protein>
<keyword evidence="4" id="KW-0677">Repeat</keyword>
<name>A0A482X2N8_LAOST</name>
<proteinExistence type="inferred from homology"/>
<dbReference type="InterPro" id="IPR029006">
    <property type="entry name" value="ADF-H/Gelsolin-like_dom_sf"/>
</dbReference>
<feature type="compositionally biased region" description="Polar residues" evidence="9">
    <location>
        <begin position="401"/>
        <end position="411"/>
    </location>
</feature>
<comment type="similarity">
    <text evidence="2">Belongs to the villin/gelsolin family.</text>
</comment>
<evidence type="ECO:0000313" key="11">
    <source>
        <dbReference type="EMBL" id="RZF39983.1"/>
    </source>
</evidence>
<organism evidence="11 12">
    <name type="scientific">Laodelphax striatellus</name>
    <name type="common">Small brown planthopper</name>
    <name type="synonym">Delphax striatella</name>
    <dbReference type="NCBI Taxonomy" id="195883"/>
    <lineage>
        <taxon>Eukaryota</taxon>
        <taxon>Metazoa</taxon>
        <taxon>Ecdysozoa</taxon>
        <taxon>Arthropoda</taxon>
        <taxon>Hexapoda</taxon>
        <taxon>Insecta</taxon>
        <taxon>Pterygota</taxon>
        <taxon>Neoptera</taxon>
        <taxon>Paraneoptera</taxon>
        <taxon>Hemiptera</taxon>
        <taxon>Auchenorrhyncha</taxon>
        <taxon>Fulgoroidea</taxon>
        <taxon>Delphacidae</taxon>
        <taxon>Criomorphinae</taxon>
        <taxon>Laodelphax</taxon>
    </lineage>
</organism>
<dbReference type="InParanoid" id="A0A482X2N8"/>
<feature type="domain" description="Gelsolin-like" evidence="10">
    <location>
        <begin position="83"/>
        <end position="166"/>
    </location>
</feature>
<keyword evidence="3" id="KW-0963">Cytoplasm</keyword>
<evidence type="ECO:0000256" key="8">
    <source>
        <dbReference type="ARBA" id="ARBA00055420"/>
    </source>
</evidence>
<accession>A0A482X2N8</accession>
<dbReference type="FunFam" id="3.40.20.10:FF:000001">
    <property type="entry name" value="Gelsolin"/>
    <property type="match status" value="1"/>
</dbReference>
<dbReference type="Gene3D" id="3.40.20.10">
    <property type="entry name" value="Severin"/>
    <property type="match status" value="6"/>
</dbReference>
<feature type="domain" description="Gelsolin-like" evidence="10">
    <location>
        <begin position="698"/>
        <end position="762"/>
    </location>
</feature>
<dbReference type="GO" id="GO:0051014">
    <property type="term" value="P:actin filament severing"/>
    <property type="evidence" value="ECO:0007669"/>
    <property type="project" value="TreeGrafter"/>
</dbReference>
<dbReference type="GO" id="GO:0008154">
    <property type="term" value="P:actin polymerization or depolymerization"/>
    <property type="evidence" value="ECO:0007669"/>
    <property type="project" value="TreeGrafter"/>
</dbReference>
<gene>
    <name evidence="11" type="ORF">LSTR_LSTR002386</name>
</gene>
<dbReference type="CDD" id="cd11292">
    <property type="entry name" value="gelsolin_S3_like"/>
    <property type="match status" value="1"/>
</dbReference>
<dbReference type="InterPro" id="IPR007123">
    <property type="entry name" value="Gelsolin-like_dom"/>
</dbReference>
<comment type="subcellular location">
    <subcellularLocation>
        <location evidence="1">Cytoplasm</location>
        <location evidence="1">Cytoskeleton</location>
    </subcellularLocation>
</comment>
<dbReference type="GO" id="GO:0005546">
    <property type="term" value="F:phosphatidylinositol-4,5-bisphosphate binding"/>
    <property type="evidence" value="ECO:0007669"/>
    <property type="project" value="TreeGrafter"/>
</dbReference>
<dbReference type="GO" id="GO:0015629">
    <property type="term" value="C:actin cytoskeleton"/>
    <property type="evidence" value="ECO:0007669"/>
    <property type="project" value="TreeGrafter"/>
</dbReference>
<comment type="function">
    <text evidence="8">Calcium-regulated, actin-modulating protein that binds to the plus (or barbed) ends of actin monomers or filaments, preventing monomer exchange (end-blocking or capping). It can promote the assembly of monomers into filaments (nucleation) as well as sever filaments already formed.</text>
</comment>
<keyword evidence="12" id="KW-1185">Reference proteome</keyword>
<dbReference type="GO" id="GO:0005737">
    <property type="term" value="C:cytoplasm"/>
    <property type="evidence" value="ECO:0007669"/>
    <property type="project" value="TreeGrafter"/>
</dbReference>
<evidence type="ECO:0000256" key="3">
    <source>
        <dbReference type="ARBA" id="ARBA00022490"/>
    </source>
</evidence>
<dbReference type="OrthoDB" id="6375767at2759"/>
<feature type="region of interest" description="Disordered" evidence="9">
    <location>
        <begin position="401"/>
        <end position="438"/>
    </location>
</feature>
<dbReference type="CDD" id="cd11288">
    <property type="entry name" value="gelsolin_S5_like"/>
    <property type="match status" value="1"/>
</dbReference>
<dbReference type="STRING" id="195883.A0A482X2N8"/>
<dbReference type="CDD" id="cd11289">
    <property type="entry name" value="gelsolin_S2_like"/>
    <property type="match status" value="1"/>
</dbReference>
<dbReference type="Pfam" id="PF00626">
    <property type="entry name" value="Gelsolin"/>
    <property type="match status" value="6"/>
</dbReference>
<dbReference type="Proteomes" id="UP000291343">
    <property type="component" value="Unassembled WGS sequence"/>
</dbReference>
<dbReference type="AlphaFoldDB" id="A0A482X2N8"/>
<sequence>MGAQKHDLSNGEDNKLRKMLRQRACFLSRACAVLLVVAVALSEAAVTKSPSPAAVPSVKVMHPAFKNAGQKEGLEIWRIENFEPVKWPEKNFGKFFRGDSFIVLKTIAKDKKKGTFSWDIHYWLGDRSSQDEQGAAAILAVELDDGLGGGPVQHREIENHESQQFLSYFPSGVRYEPGGVASGFNHVDTNAPGEKKLYQVKGKRNVRVRQVQLDVKSMNKGDCFILDSGTEIYVYVGPNAAGSEKVKAINAANMVRDQDHNGRAHVTVLEMTKFFQILGSGSPSQVPEQSTGGDDQEFEKKQDATVTLYKVTDEGGTLKSDKIAEKPLKQDMLKTDDCFILDTVTSGIYVWIGKKGTTQEKVEALKKAQLFLADNKYPSWTKVTRVVEGAEPSAFRQYFSTWQERSPSPTRRGSPESDNTKEQNSAGNRTIRSPEPRCGSVEDFMPDEGVGEVDVYRVLDSDDLDLLDADSNYFFSSDDCYIVKYRYPLGQRQNYVLYLWQGRDSVLPLRTRTSLLARKLNRELSGYATQVRVIQGHEPSHLRRILRGNMIVYLGNRASLLSGPDYPCRLRGTRLFQIRGSCFSDGEAIEVPAVASSLNSEDAFILDANPNTYIWRGQGCSTLERQIADTVSKVISPRGHIFILEEGQEYPDFWTILGGKLTYPHTYVTQQVVSRLTPKIYHCVVVQQSLRLDEYDHFDQHFLLDDDVSIIDTGDDIYVWVGLHASELEEELAVEKAQALIDLRLGQLTDSVVIVVRRGYEPSPLISLFPSWNIEYWSSESSFESSSSFIDHGSSSGEFISSGSLDLIDSPEIDDISHLEAESKHPHHNVSAPGSKIKDEKKTKVNDLLKNLNYDKENIEVFDMESIQKNGDKSNHTFNKDFNFVAGSDKKSGNDDNTDFKFGNDKFIDNFDSSPKSQSNSTFANRRVDNFYGASGEEDYKDYKDNSAEES</sequence>
<feature type="domain" description="Gelsolin-like" evidence="10">
    <location>
        <begin position="205"/>
        <end position="270"/>
    </location>
</feature>
<evidence type="ECO:0000256" key="7">
    <source>
        <dbReference type="ARBA" id="ARBA00023212"/>
    </source>
</evidence>
<feature type="region of interest" description="Disordered" evidence="9">
    <location>
        <begin position="908"/>
        <end position="927"/>
    </location>
</feature>
<dbReference type="FunCoup" id="A0A482X2N8">
    <property type="interactions" value="27"/>
</dbReference>
<feature type="domain" description="Gelsolin-like" evidence="10">
    <location>
        <begin position="588"/>
        <end position="636"/>
    </location>
</feature>
<dbReference type="InterPro" id="IPR007122">
    <property type="entry name" value="Villin/Gelsolin"/>
</dbReference>
<evidence type="ECO:0000256" key="9">
    <source>
        <dbReference type="SAM" id="MobiDB-lite"/>
    </source>
</evidence>